<reference evidence="1" key="1">
    <citation type="submission" date="2023-01" db="EMBL/GenBank/DDBJ databases">
        <authorList>
            <person name="Piombo E."/>
        </authorList>
    </citation>
    <scope>NUCLEOTIDE SEQUENCE</scope>
</reference>
<dbReference type="AlphaFoldDB" id="A0AA35MGY3"/>
<proteinExistence type="predicted"/>
<evidence type="ECO:0000313" key="2">
    <source>
        <dbReference type="Proteomes" id="UP001160390"/>
    </source>
</evidence>
<accession>A0AA35MGY3</accession>
<sequence length="140" mass="15543">MALYMFDDTSTAFVAAAPLGHDRVGAILRASISTSLFAFIRPQTSDPSQSPSPTCRDRAYAMSIARASSTLRALNGLSRSVSVSIEALRRVCNHIFVRWSALCIVAKEHSLITSPCTPMYQDIYIHWRVGPLWEAAVWWP</sequence>
<comment type="caution">
    <text evidence="1">The sequence shown here is derived from an EMBL/GenBank/DDBJ whole genome shotgun (WGS) entry which is preliminary data.</text>
</comment>
<keyword evidence="2" id="KW-1185">Reference proteome</keyword>
<protein>
    <submittedName>
        <fullName evidence="1">Uncharacterized protein</fullName>
    </submittedName>
</protein>
<name>A0AA35MGY3_9HYPO</name>
<organism evidence="1 2">
    <name type="scientific">Clonostachys chloroleuca</name>
    <dbReference type="NCBI Taxonomy" id="1926264"/>
    <lineage>
        <taxon>Eukaryota</taxon>
        <taxon>Fungi</taxon>
        <taxon>Dikarya</taxon>
        <taxon>Ascomycota</taxon>
        <taxon>Pezizomycotina</taxon>
        <taxon>Sordariomycetes</taxon>
        <taxon>Hypocreomycetidae</taxon>
        <taxon>Hypocreales</taxon>
        <taxon>Bionectriaceae</taxon>
        <taxon>Clonostachys</taxon>
    </lineage>
</organism>
<dbReference type="EMBL" id="CABFNP030001282">
    <property type="protein sequence ID" value="CAI6096500.1"/>
    <property type="molecule type" value="Genomic_DNA"/>
</dbReference>
<evidence type="ECO:0000313" key="1">
    <source>
        <dbReference type="EMBL" id="CAI6096500.1"/>
    </source>
</evidence>
<dbReference type="Proteomes" id="UP001160390">
    <property type="component" value="Unassembled WGS sequence"/>
</dbReference>
<gene>
    <name evidence="1" type="ORF">CCHLO57077_00009145</name>
</gene>